<evidence type="ECO:0000313" key="2">
    <source>
        <dbReference type="Proteomes" id="UP001298753"/>
    </source>
</evidence>
<sequence>MKQARQIVLVTGAGSGIGRAIALELSGGGYYIIIACRSRANALDTLAQLRRAGGGYSA</sequence>
<gene>
    <name evidence="1" type="ORF">LKD22_02115</name>
</gene>
<dbReference type="GeneID" id="98661291"/>
<dbReference type="RefSeq" id="WP_227600085.1">
    <property type="nucleotide sequence ID" value="NZ_JAJEPX010000003.1"/>
</dbReference>
<dbReference type="AlphaFoldDB" id="A0AAW4VZA9"/>
<reference evidence="1 2" key="1">
    <citation type="submission" date="2021-10" db="EMBL/GenBank/DDBJ databases">
        <title>Anaerobic single-cell dispensing facilitates the cultivation of human gut bacteria.</title>
        <authorList>
            <person name="Afrizal A."/>
        </authorList>
    </citation>
    <scope>NUCLEOTIDE SEQUENCE [LARGE SCALE GENOMIC DNA]</scope>
    <source>
        <strain evidence="1 2">CLA-AA-H270</strain>
    </source>
</reference>
<dbReference type="InterPro" id="IPR036291">
    <property type="entry name" value="NAD(P)-bd_dom_sf"/>
</dbReference>
<dbReference type="Pfam" id="PF00106">
    <property type="entry name" value="adh_short"/>
    <property type="match status" value="1"/>
</dbReference>
<dbReference type="InterPro" id="IPR002347">
    <property type="entry name" value="SDR_fam"/>
</dbReference>
<dbReference type="SUPFAM" id="SSF51735">
    <property type="entry name" value="NAD(P)-binding Rossmann-fold domains"/>
    <property type="match status" value="1"/>
</dbReference>
<comment type="caution">
    <text evidence="1">The sequence shown here is derived from an EMBL/GenBank/DDBJ whole genome shotgun (WGS) entry which is preliminary data.</text>
</comment>
<dbReference type="Gene3D" id="3.40.50.720">
    <property type="entry name" value="NAD(P)-binding Rossmann-like Domain"/>
    <property type="match status" value="1"/>
</dbReference>
<organism evidence="1 2">
    <name type="scientific">Agathobaculum butyriciproducens</name>
    <dbReference type="NCBI Taxonomy" id="1628085"/>
    <lineage>
        <taxon>Bacteria</taxon>
        <taxon>Bacillati</taxon>
        <taxon>Bacillota</taxon>
        <taxon>Clostridia</taxon>
        <taxon>Eubacteriales</taxon>
        <taxon>Butyricicoccaceae</taxon>
        <taxon>Agathobaculum</taxon>
    </lineage>
</organism>
<dbReference type="Proteomes" id="UP001298753">
    <property type="component" value="Unassembled WGS sequence"/>
</dbReference>
<dbReference type="EMBL" id="JAJEPX010000003">
    <property type="protein sequence ID" value="MCC2175937.1"/>
    <property type="molecule type" value="Genomic_DNA"/>
</dbReference>
<accession>A0AAW4VZA9</accession>
<keyword evidence="2" id="KW-1185">Reference proteome</keyword>
<protein>
    <submittedName>
        <fullName evidence="1">SDR family NAD(P)-dependent oxidoreductase</fullName>
    </submittedName>
</protein>
<proteinExistence type="predicted"/>
<evidence type="ECO:0000313" key="1">
    <source>
        <dbReference type="EMBL" id="MCC2175937.1"/>
    </source>
</evidence>
<name>A0AAW4VZA9_9FIRM</name>